<proteinExistence type="predicted"/>
<dbReference type="Proteomes" id="UP000243807">
    <property type="component" value="Chromosome"/>
</dbReference>
<dbReference type="OrthoDB" id="5294130at2"/>
<keyword evidence="2" id="KW-1185">Reference proteome</keyword>
<sequence>MMSGEHRERERIAQESARIMLDEGVRDYAAAKRKATEQLMVGGRANLPSNLEVEDAMLERRRLFADADELAELQAMREVALRVMRRLNGFEPRLVGGVLKGTAGAGARATLHVFAESPETFLIALMDRGLRYREAERTLRIGGVQRSFPSAVLRVDPVEVEALIFPLDGLRQAPSSPVDGRPVRRAGVDEVAELVEGRLADLLGAERLVV</sequence>
<name>A0A1P8UKF3_9GAMM</name>
<dbReference type="STRING" id="1765967.BW247_15465"/>
<reference evidence="1 2" key="1">
    <citation type="submission" date="2017-01" db="EMBL/GenBank/DDBJ databases">
        <title>Draft sequence of Acidihalobacter ferrooxidans strain DSM 14175 (strain V8).</title>
        <authorList>
            <person name="Khaleque H.N."/>
            <person name="Ramsay J.P."/>
            <person name="Murphy R.J.T."/>
            <person name="Kaksonen A.H."/>
            <person name="Boxall N.J."/>
            <person name="Watkin E.L.J."/>
        </authorList>
    </citation>
    <scope>NUCLEOTIDE SEQUENCE [LARGE SCALE GENOMIC DNA]</scope>
    <source>
        <strain evidence="1 2">V8</strain>
    </source>
</reference>
<accession>A0A1P8UKF3</accession>
<organism evidence="1 2">
    <name type="scientific">Acidihalobacter ferrooxydans</name>
    <dbReference type="NCBI Taxonomy" id="1765967"/>
    <lineage>
        <taxon>Bacteria</taxon>
        <taxon>Pseudomonadati</taxon>
        <taxon>Pseudomonadota</taxon>
        <taxon>Gammaproteobacteria</taxon>
        <taxon>Chromatiales</taxon>
        <taxon>Ectothiorhodospiraceae</taxon>
        <taxon>Acidihalobacter</taxon>
    </lineage>
</organism>
<dbReference type="AlphaFoldDB" id="A0A1P8UKF3"/>
<dbReference type="EMBL" id="CP019434">
    <property type="protein sequence ID" value="APZ44318.1"/>
    <property type="molecule type" value="Genomic_DNA"/>
</dbReference>
<evidence type="ECO:0000313" key="2">
    <source>
        <dbReference type="Proteomes" id="UP000243807"/>
    </source>
</evidence>
<evidence type="ECO:0000313" key="1">
    <source>
        <dbReference type="EMBL" id="APZ44318.1"/>
    </source>
</evidence>
<protein>
    <submittedName>
        <fullName evidence="1">Uncharacterized protein</fullName>
    </submittedName>
</protein>
<gene>
    <name evidence="1" type="ORF">BW247_15465</name>
</gene>
<dbReference type="KEGG" id="afy:BW247_15465"/>